<dbReference type="PANTHER" id="PTHR43364">
    <property type="entry name" value="NADH-SPECIFIC METHYLGLYOXAL REDUCTASE-RELATED"/>
    <property type="match status" value="1"/>
</dbReference>
<dbReference type="KEGG" id="scc:Spico_0020"/>
<dbReference type="Pfam" id="PF00248">
    <property type="entry name" value="Aldo_ket_red"/>
    <property type="match status" value="1"/>
</dbReference>
<name>F4GIA3_PARC1</name>
<reference evidence="3 4" key="2">
    <citation type="journal article" date="2012" name="Stand. Genomic Sci.">
        <title>Complete genome sequence of the termite hindgut bacterium Spirochaeta coccoides type strain (SPN1(T)), reclassification in the genus Sphaerochaeta as Sphaerochaeta coccoides comb. nov. and emendations of the family Spirochaetaceae and the genus Sphaerochaeta.</title>
        <authorList>
            <person name="Abt B."/>
            <person name="Han C."/>
            <person name="Scheuner C."/>
            <person name="Lu M."/>
            <person name="Lapidus A."/>
            <person name="Nolan M."/>
            <person name="Lucas S."/>
            <person name="Hammon N."/>
            <person name="Deshpande S."/>
            <person name="Cheng J.F."/>
            <person name="Tapia R."/>
            <person name="Goodwin L.A."/>
            <person name="Pitluck S."/>
            <person name="Liolios K."/>
            <person name="Pagani I."/>
            <person name="Ivanova N."/>
            <person name="Mavromatis K."/>
            <person name="Mikhailova N."/>
            <person name="Huntemann M."/>
            <person name="Pati A."/>
            <person name="Chen A."/>
            <person name="Palaniappan K."/>
            <person name="Land M."/>
            <person name="Hauser L."/>
            <person name="Brambilla E.M."/>
            <person name="Rohde M."/>
            <person name="Spring S."/>
            <person name="Gronow S."/>
            <person name="Goker M."/>
            <person name="Woyke T."/>
            <person name="Bristow J."/>
            <person name="Eisen J.A."/>
            <person name="Markowitz V."/>
            <person name="Hugenholtz P."/>
            <person name="Kyrpides N.C."/>
            <person name="Klenk H.P."/>
            <person name="Detter J.C."/>
        </authorList>
    </citation>
    <scope>NUCLEOTIDE SEQUENCE [LARGE SCALE GENOMIC DNA]</scope>
    <source>
        <strain evidence="4">ATCC BAA-1237 / DSM 17374 / SPN1</strain>
    </source>
</reference>
<dbReference type="Proteomes" id="UP000007939">
    <property type="component" value="Chromosome"/>
</dbReference>
<dbReference type="PANTHER" id="PTHR43364:SF4">
    <property type="entry name" value="NAD(P)-LINKED OXIDOREDUCTASE SUPERFAMILY PROTEIN"/>
    <property type="match status" value="1"/>
</dbReference>
<dbReference type="GO" id="GO:0005829">
    <property type="term" value="C:cytosol"/>
    <property type="evidence" value="ECO:0007669"/>
    <property type="project" value="UniProtKB-ARBA"/>
</dbReference>
<dbReference type="HOGENOM" id="CLU_023205_2_0_12"/>
<evidence type="ECO:0000313" key="4">
    <source>
        <dbReference type="Proteomes" id="UP000007939"/>
    </source>
</evidence>
<dbReference type="AlphaFoldDB" id="F4GIA3"/>
<protein>
    <submittedName>
        <fullName evidence="3">Aryl-alcohol dehydrogenase (NADP(+))</fullName>
        <ecNumber evidence="3">1.1.1.91</ecNumber>
    </submittedName>
</protein>
<dbReference type="InterPro" id="IPR023210">
    <property type="entry name" value="NADP_OxRdtase_dom"/>
</dbReference>
<evidence type="ECO:0000259" key="2">
    <source>
        <dbReference type="Pfam" id="PF00248"/>
    </source>
</evidence>
<evidence type="ECO:0000256" key="1">
    <source>
        <dbReference type="ARBA" id="ARBA00023002"/>
    </source>
</evidence>
<organism evidence="3 4">
    <name type="scientific">Parasphaerochaeta coccoides (strain ATCC BAA-1237 / DSM 17374 / SPN1)</name>
    <name type="common">Sphaerochaeta coccoides</name>
    <dbReference type="NCBI Taxonomy" id="760011"/>
    <lineage>
        <taxon>Bacteria</taxon>
        <taxon>Pseudomonadati</taxon>
        <taxon>Spirochaetota</taxon>
        <taxon>Spirochaetia</taxon>
        <taxon>Spirochaetales</taxon>
        <taxon>Sphaerochaetaceae</taxon>
        <taxon>Parasphaerochaeta</taxon>
    </lineage>
</organism>
<dbReference type="EMBL" id="CP002659">
    <property type="protein sequence ID" value="AEC01262.1"/>
    <property type="molecule type" value="Genomic_DNA"/>
</dbReference>
<accession>F4GIA3</accession>
<dbReference type="EC" id="1.1.1.91" evidence="3"/>
<dbReference type="FunFam" id="3.20.20.100:FF:000004">
    <property type="entry name" value="Oxidoreductase, aldo/keto reductase"/>
    <property type="match status" value="1"/>
</dbReference>
<dbReference type="eggNOG" id="COG0667">
    <property type="taxonomic scope" value="Bacteria"/>
</dbReference>
<feature type="domain" description="NADP-dependent oxidoreductase" evidence="2">
    <location>
        <begin position="15"/>
        <end position="312"/>
    </location>
</feature>
<proteinExistence type="predicted"/>
<dbReference type="Gene3D" id="3.20.20.100">
    <property type="entry name" value="NADP-dependent oxidoreductase domain"/>
    <property type="match status" value="1"/>
</dbReference>
<reference evidence="4" key="1">
    <citation type="submission" date="2011-04" db="EMBL/GenBank/DDBJ databases">
        <title>The complete genome of Spirochaeta coccoides DSM 17374.</title>
        <authorList>
            <person name="Lucas S."/>
            <person name="Copeland A."/>
            <person name="Lapidus A."/>
            <person name="Bruce D."/>
            <person name="Goodwin L."/>
            <person name="Pitluck S."/>
            <person name="Peters L."/>
            <person name="Kyrpides N."/>
            <person name="Mavromatis K."/>
            <person name="Pagani I."/>
            <person name="Ivanova N."/>
            <person name="Ovchinnikova G."/>
            <person name="Lu M."/>
            <person name="Detter J.C."/>
            <person name="Tapia R."/>
            <person name="Han C."/>
            <person name="Land M."/>
            <person name="Hauser L."/>
            <person name="Markowitz V."/>
            <person name="Cheng J.-F."/>
            <person name="Hugenholtz P."/>
            <person name="Woyke T."/>
            <person name="Wu D."/>
            <person name="Spring S."/>
            <person name="Schroeder M."/>
            <person name="Brambilla E."/>
            <person name="Klenk H.-P."/>
            <person name="Eisen J.A."/>
        </authorList>
    </citation>
    <scope>NUCLEOTIDE SEQUENCE [LARGE SCALE GENOMIC DNA]</scope>
    <source>
        <strain evidence="4">ATCC BAA-1237 / DSM 17374 / SPN1</strain>
    </source>
</reference>
<keyword evidence="4" id="KW-1185">Reference proteome</keyword>
<evidence type="ECO:0000313" key="3">
    <source>
        <dbReference type="EMBL" id="AEC01262.1"/>
    </source>
</evidence>
<dbReference type="GO" id="GO:0047681">
    <property type="term" value="F:aryl-alcohol dehydrogenase (NADP+) activity"/>
    <property type="evidence" value="ECO:0007669"/>
    <property type="project" value="UniProtKB-EC"/>
</dbReference>
<sequence>MEYRYFGNTGIQISPLGFGVQTFGWNVGKKEAIRLFHKYTEWGGNYFDTADSYNEGKSEEILGDCLVESKKRNDLIIGTKVFFPTGQTPNDSGASRRHLISSVETSLRRLRTEWIDLLQIHCFDARTPAEETLRALDDLVKSGKVRYIGASNYTPSEMMRALMISQFQRMNSFVSLQTEYSLLVRSPEWELLPLCQENGVGVFAWSPLAGGWLTGKYRRDVIPENSRAGRKDRWDDATEQRGTEKAYDIIDCLLAISSELKVTPVQISLAWMLRNQDVFPLIGARTVEQLDENLKSVEVRLNKAHIQALNDVSNPGLPAPYSFIERYGRKDKRKNVL</sequence>
<dbReference type="RefSeq" id="WP_013738658.1">
    <property type="nucleotide sequence ID" value="NC_015436.1"/>
</dbReference>
<dbReference type="STRING" id="760011.Spico_0020"/>
<dbReference type="InterPro" id="IPR050523">
    <property type="entry name" value="AKR_Detox_Biosynth"/>
</dbReference>
<keyword evidence="1 3" id="KW-0560">Oxidoreductase</keyword>
<dbReference type="InterPro" id="IPR036812">
    <property type="entry name" value="NAD(P)_OxRdtase_dom_sf"/>
</dbReference>
<dbReference type="SUPFAM" id="SSF51430">
    <property type="entry name" value="NAD(P)-linked oxidoreductase"/>
    <property type="match status" value="1"/>
</dbReference>
<gene>
    <name evidence="3" type="ordered locus">Spico_0020</name>
</gene>
<dbReference type="OrthoDB" id="9773828at2"/>